<dbReference type="STRING" id="67267.GCA_000716675_00570"/>
<dbReference type="EMBL" id="CP021748">
    <property type="protein sequence ID" value="ARX89183.1"/>
    <property type="molecule type" value="Genomic_DNA"/>
</dbReference>
<dbReference type="eggNOG" id="ENOG50333XY">
    <property type="taxonomic scope" value="Bacteria"/>
</dbReference>
<dbReference type="KEGG" id="salf:SMD44_08670"/>
<keyword evidence="2" id="KW-1185">Reference proteome</keyword>
<dbReference type="AlphaFoldDB" id="A0A1Z1WRW2"/>
<organism evidence="1 2">
    <name type="scientific">Streptomyces alboflavus</name>
    <dbReference type="NCBI Taxonomy" id="67267"/>
    <lineage>
        <taxon>Bacteria</taxon>
        <taxon>Bacillati</taxon>
        <taxon>Actinomycetota</taxon>
        <taxon>Actinomycetes</taxon>
        <taxon>Kitasatosporales</taxon>
        <taxon>Streptomycetaceae</taxon>
        <taxon>Streptomyces</taxon>
    </lineage>
</organism>
<proteinExistence type="predicted"/>
<name>A0A1Z1WRW2_9ACTN</name>
<accession>A0A1Z1WRW2</accession>
<evidence type="ECO:0000313" key="1">
    <source>
        <dbReference type="EMBL" id="ARX89183.1"/>
    </source>
</evidence>
<sequence>MNVAKILTVGLRPSAIDYSLFPGLDEATLTARVEQGLGAVRAAGFDALHCPVGVDPDEAEKTVRATVAGHSVELAMIGAGVRMPAEHTELFERLINVLVELAPGIRFCFNTSPESTIDALRRWS</sequence>
<gene>
    <name evidence="1" type="ORF">SMD44_08670</name>
</gene>
<reference evidence="1 2" key="1">
    <citation type="submission" date="2017-05" db="EMBL/GenBank/DDBJ databases">
        <title>Streptomyces alboflavus Genome sequencing and assembly.</title>
        <authorList>
            <person name="Wang Y."/>
            <person name="Du B."/>
            <person name="Ding Y."/>
            <person name="Liu H."/>
            <person name="Hou Q."/>
            <person name="Liu K."/>
            <person name="Wang C."/>
            <person name="Yao L."/>
        </authorList>
    </citation>
    <scope>NUCLEOTIDE SEQUENCE [LARGE SCALE GENOMIC DNA]</scope>
    <source>
        <strain evidence="1 2">MDJK44</strain>
    </source>
</reference>
<evidence type="ECO:0000313" key="2">
    <source>
        <dbReference type="Proteomes" id="UP000195880"/>
    </source>
</evidence>
<dbReference type="Proteomes" id="UP000195880">
    <property type="component" value="Chromosome"/>
</dbReference>
<protein>
    <submittedName>
        <fullName evidence="1">Uncharacterized protein</fullName>
    </submittedName>
</protein>